<feature type="domain" description="Mechanosensitive ion channel MscS C-terminal" evidence="9">
    <location>
        <begin position="254"/>
        <end position="337"/>
    </location>
</feature>
<accession>A2CDD4</accession>
<dbReference type="KEGG" id="pmf:P9303_27641"/>
<dbReference type="SUPFAM" id="SSF50182">
    <property type="entry name" value="Sm-like ribonucleoproteins"/>
    <property type="match status" value="1"/>
</dbReference>
<protein>
    <submittedName>
        <fullName evidence="10">Small mechanosensitive ion channel, MscS family protein</fullName>
    </submittedName>
</protein>
<keyword evidence="6 7" id="KW-0472">Membrane</keyword>
<name>A2CDD4_PROM3</name>
<dbReference type="Pfam" id="PF00924">
    <property type="entry name" value="MS_channel_2nd"/>
    <property type="match status" value="1"/>
</dbReference>
<sequence length="373" mass="41812">MPNTQQELLNKIDFFQSQEGILVGTVFLAVLWLILVLLDKYGRRIGPLVARSIRRPLLLGFSSALYLGWLLHLLEVQAKALLPIKSSAVSTALVVVALGWATINLGRALLLQSNRIQLWLKVEDPRDEAMLTTLLDRVFTIGVIVLTIAALMVTFGVSTAAVGALLGGAGIGLGFGTQQISQNFLAGFMLFFTRPFSEGDWISVSSFDDGTVEKIGWYHTRIRTFDRRPLYIPNSIFATTPIENPGRMYNRRIKASISLRYEDLPRIEAITKNVRSLLLNHPDIDQKQSILVNFNEWDSSSINMMVYCFTKTTVWKDWLDIQQEVFLQIADIVQKAGGDFAFNCTTLYPAPNLNDDNPISRLGEDLKSNRSLL</sequence>
<dbReference type="AlphaFoldDB" id="A2CDD4"/>
<evidence type="ECO:0000256" key="1">
    <source>
        <dbReference type="ARBA" id="ARBA00004651"/>
    </source>
</evidence>
<evidence type="ECO:0000256" key="5">
    <source>
        <dbReference type="ARBA" id="ARBA00022989"/>
    </source>
</evidence>
<dbReference type="PANTHER" id="PTHR43634">
    <property type="entry name" value="OW CONDUCTANCE MECHANOSENSITIVE CHANNEL"/>
    <property type="match status" value="1"/>
</dbReference>
<dbReference type="InterPro" id="IPR049278">
    <property type="entry name" value="MS_channel_C"/>
</dbReference>
<evidence type="ECO:0000313" key="11">
    <source>
        <dbReference type="Proteomes" id="UP000002274"/>
    </source>
</evidence>
<dbReference type="SUPFAM" id="SSF82689">
    <property type="entry name" value="Mechanosensitive channel protein MscS (YggB), C-terminal domain"/>
    <property type="match status" value="1"/>
</dbReference>
<evidence type="ECO:0000256" key="3">
    <source>
        <dbReference type="ARBA" id="ARBA00022475"/>
    </source>
</evidence>
<dbReference type="HOGENOM" id="CLU_037945_0_0_3"/>
<dbReference type="Gene3D" id="1.10.287.1260">
    <property type="match status" value="1"/>
</dbReference>
<comment type="similarity">
    <text evidence="2">Belongs to the MscS (TC 1.A.23) family.</text>
</comment>
<dbReference type="InterPro" id="IPR006685">
    <property type="entry name" value="MscS_channel_2nd"/>
</dbReference>
<gene>
    <name evidence="10" type="primary">mscS</name>
    <name evidence="10" type="ordered locus">P9303_27641</name>
</gene>
<dbReference type="EMBL" id="CP000554">
    <property type="protein sequence ID" value="ABM79494.1"/>
    <property type="molecule type" value="Genomic_DNA"/>
</dbReference>
<dbReference type="InterPro" id="IPR011066">
    <property type="entry name" value="MscS_channel_C_sf"/>
</dbReference>
<dbReference type="RefSeq" id="WP_011827337.1">
    <property type="nucleotide sequence ID" value="NC_008820.1"/>
</dbReference>
<evidence type="ECO:0000256" key="2">
    <source>
        <dbReference type="ARBA" id="ARBA00008017"/>
    </source>
</evidence>
<dbReference type="BioCyc" id="PMAR59922:G1G80-2423-MONOMER"/>
<dbReference type="GO" id="GO:0005886">
    <property type="term" value="C:plasma membrane"/>
    <property type="evidence" value="ECO:0007669"/>
    <property type="project" value="UniProtKB-SubCell"/>
</dbReference>
<organism evidence="10 11">
    <name type="scientific">Prochlorococcus marinus (strain MIT 9303)</name>
    <dbReference type="NCBI Taxonomy" id="59922"/>
    <lineage>
        <taxon>Bacteria</taxon>
        <taxon>Bacillati</taxon>
        <taxon>Cyanobacteriota</taxon>
        <taxon>Cyanophyceae</taxon>
        <taxon>Synechococcales</taxon>
        <taxon>Prochlorococcaceae</taxon>
        <taxon>Prochlorococcus</taxon>
    </lineage>
</organism>
<dbReference type="InterPro" id="IPR045042">
    <property type="entry name" value="YnaI-like"/>
</dbReference>
<evidence type="ECO:0000313" key="10">
    <source>
        <dbReference type="EMBL" id="ABM79494.1"/>
    </source>
</evidence>
<dbReference type="Proteomes" id="UP000002274">
    <property type="component" value="Chromosome"/>
</dbReference>
<dbReference type="PANTHER" id="PTHR43634:SF2">
    <property type="entry name" value="LOW CONDUCTANCE MECHANOSENSITIVE CHANNEL YNAI"/>
    <property type="match status" value="1"/>
</dbReference>
<reference evidence="10 11" key="1">
    <citation type="journal article" date="2007" name="PLoS Genet.">
        <title>Patterns and implications of gene gain and loss in the evolution of Prochlorococcus.</title>
        <authorList>
            <person name="Kettler G.C."/>
            <person name="Martiny A.C."/>
            <person name="Huang K."/>
            <person name="Zucker J."/>
            <person name="Coleman M.L."/>
            <person name="Rodrigue S."/>
            <person name="Chen F."/>
            <person name="Lapidus A."/>
            <person name="Ferriera S."/>
            <person name="Johnson J."/>
            <person name="Steglich C."/>
            <person name="Church G.M."/>
            <person name="Richardson P."/>
            <person name="Chisholm S.W."/>
        </authorList>
    </citation>
    <scope>NUCLEOTIDE SEQUENCE [LARGE SCALE GENOMIC DNA]</scope>
    <source>
        <strain evidence="10 11">MIT 9303</strain>
    </source>
</reference>
<comment type="subcellular location">
    <subcellularLocation>
        <location evidence="1">Cell membrane</location>
        <topology evidence="1">Multi-pass membrane protein</topology>
    </subcellularLocation>
</comment>
<dbReference type="InterPro" id="IPR010920">
    <property type="entry name" value="LSM_dom_sf"/>
</dbReference>
<dbReference type="InterPro" id="IPR011014">
    <property type="entry name" value="MscS_channel_TM-2"/>
</dbReference>
<evidence type="ECO:0000256" key="7">
    <source>
        <dbReference type="SAM" id="Phobius"/>
    </source>
</evidence>
<keyword evidence="4 7" id="KW-0812">Transmembrane</keyword>
<evidence type="ECO:0000256" key="4">
    <source>
        <dbReference type="ARBA" id="ARBA00022692"/>
    </source>
</evidence>
<evidence type="ECO:0000259" key="9">
    <source>
        <dbReference type="Pfam" id="PF21082"/>
    </source>
</evidence>
<keyword evidence="3" id="KW-1003">Cell membrane</keyword>
<dbReference type="Pfam" id="PF21082">
    <property type="entry name" value="MS_channel_3rd"/>
    <property type="match status" value="1"/>
</dbReference>
<dbReference type="SUPFAM" id="SSF82861">
    <property type="entry name" value="Mechanosensitive channel protein MscS (YggB), transmembrane region"/>
    <property type="match status" value="1"/>
</dbReference>
<dbReference type="InterPro" id="IPR006686">
    <property type="entry name" value="MscS_channel_CS"/>
</dbReference>
<dbReference type="Gene3D" id="2.30.30.60">
    <property type="match status" value="1"/>
</dbReference>
<evidence type="ECO:0000259" key="8">
    <source>
        <dbReference type="Pfam" id="PF00924"/>
    </source>
</evidence>
<dbReference type="STRING" id="59922.P9303_27641"/>
<feature type="domain" description="Mechanosensitive ion channel MscS" evidence="8">
    <location>
        <begin position="181"/>
        <end position="245"/>
    </location>
</feature>
<feature type="transmembrane region" description="Helical" evidence="7">
    <location>
        <begin position="88"/>
        <end position="110"/>
    </location>
</feature>
<proteinExistence type="inferred from homology"/>
<dbReference type="PROSITE" id="PS01246">
    <property type="entry name" value="UPF0003"/>
    <property type="match status" value="1"/>
</dbReference>
<feature type="transmembrane region" description="Helical" evidence="7">
    <location>
        <begin position="20"/>
        <end position="38"/>
    </location>
</feature>
<evidence type="ECO:0000256" key="6">
    <source>
        <dbReference type="ARBA" id="ARBA00023136"/>
    </source>
</evidence>
<dbReference type="GO" id="GO:0055085">
    <property type="term" value="P:transmembrane transport"/>
    <property type="evidence" value="ECO:0007669"/>
    <property type="project" value="InterPro"/>
</dbReference>
<keyword evidence="5 7" id="KW-1133">Transmembrane helix</keyword>
<feature type="transmembrane region" description="Helical" evidence="7">
    <location>
        <begin position="58"/>
        <end position="76"/>
    </location>
</feature>
<dbReference type="Gene3D" id="3.30.70.100">
    <property type="match status" value="1"/>
</dbReference>
<dbReference type="InterPro" id="IPR023408">
    <property type="entry name" value="MscS_beta-dom_sf"/>
</dbReference>
<feature type="transmembrane region" description="Helical" evidence="7">
    <location>
        <begin position="131"/>
        <end position="151"/>
    </location>
</feature>